<dbReference type="SMART" id="SM00893">
    <property type="entry name" value="ETF"/>
    <property type="match status" value="1"/>
</dbReference>
<dbReference type="RefSeq" id="WP_307122412.1">
    <property type="nucleotide sequence ID" value="NZ_JAUSTM010000021.1"/>
</dbReference>
<dbReference type="CDD" id="cd01715">
    <property type="entry name" value="ETF_alpha"/>
    <property type="match status" value="1"/>
</dbReference>
<evidence type="ECO:0000259" key="2">
    <source>
        <dbReference type="SMART" id="SM00893"/>
    </source>
</evidence>
<dbReference type="InterPro" id="IPR001308">
    <property type="entry name" value="ETF_a/FixB"/>
</dbReference>
<accession>A0ABT9YTD5</accession>
<dbReference type="PANTHER" id="PTHR43153:SF1">
    <property type="entry name" value="ELECTRON TRANSFER FLAVOPROTEIN SUBUNIT ALPHA, MITOCHONDRIAL"/>
    <property type="match status" value="1"/>
</dbReference>
<dbReference type="PANTHER" id="PTHR43153">
    <property type="entry name" value="ELECTRON TRANSFER FLAVOPROTEIN ALPHA"/>
    <property type="match status" value="1"/>
</dbReference>
<dbReference type="Gene3D" id="3.40.50.620">
    <property type="entry name" value="HUPs"/>
    <property type="match status" value="1"/>
</dbReference>
<dbReference type="Proteomes" id="UP001223079">
    <property type="component" value="Unassembled WGS sequence"/>
</dbReference>
<protein>
    <submittedName>
        <fullName evidence="3">Electron transfer flavoprotein alpha subunit</fullName>
    </submittedName>
</protein>
<feature type="domain" description="Electron transfer flavoprotein alpha/beta-subunit N-terminal" evidence="2">
    <location>
        <begin position="6"/>
        <end position="194"/>
    </location>
</feature>
<organism evidence="3 4">
    <name type="scientific">Streptococcus moroccensis</name>
    <dbReference type="NCBI Taxonomy" id="1451356"/>
    <lineage>
        <taxon>Bacteria</taxon>
        <taxon>Bacillati</taxon>
        <taxon>Bacillota</taxon>
        <taxon>Bacilli</taxon>
        <taxon>Lactobacillales</taxon>
        <taxon>Streptococcaceae</taxon>
        <taxon>Streptococcus</taxon>
    </lineage>
</organism>
<proteinExistence type="inferred from homology"/>
<dbReference type="PIRSF" id="PIRSF000089">
    <property type="entry name" value="Electra_flavoP_a"/>
    <property type="match status" value="1"/>
</dbReference>
<gene>
    <name evidence="3" type="ORF">J2S23_001836</name>
</gene>
<keyword evidence="4" id="KW-1185">Reference proteome</keyword>
<dbReference type="SUPFAM" id="SSF52402">
    <property type="entry name" value="Adenine nucleotide alpha hydrolases-like"/>
    <property type="match status" value="1"/>
</dbReference>
<comment type="similarity">
    <text evidence="1">Belongs to the ETF alpha-subunit/FixB family.</text>
</comment>
<comment type="caution">
    <text evidence="3">The sequence shown here is derived from an EMBL/GenBank/DDBJ whole genome shotgun (WGS) entry which is preliminary data.</text>
</comment>
<evidence type="ECO:0000313" key="4">
    <source>
        <dbReference type="Proteomes" id="UP001223079"/>
    </source>
</evidence>
<sequence>MAQKEIWIYAEFINNQLASVYQELLTKAKQLKKTIPDSIISTVVLGYNNAEKISALQELGTEKIYQVDNENLSIYRQDVYAKVVSELISLYSPEMFFIGATAIGSELAPTVAIKNRTGLAAHCVDICHDTEKNRINCLVPAFGGKVVSEIYISKHRPIMASVRPGILEKQDFEPISNVEIINSQASYQSLTSQEVLLEVVEQTQTEKSLTEADIALVAGRGVANKSSFDLLEKLSHKLGVGLGYTRSFTDSGFVSDETHVIGTSGVSIKPQLFIGFGISGAIHFVSGMEKSKVVYNINNDNKAKIFNVSDYGAVGDANKVIELLSKKYF</sequence>
<dbReference type="InterPro" id="IPR014730">
    <property type="entry name" value="ETF_a/b_N"/>
</dbReference>
<dbReference type="InterPro" id="IPR014729">
    <property type="entry name" value="Rossmann-like_a/b/a_fold"/>
</dbReference>
<reference evidence="3 4" key="1">
    <citation type="submission" date="2023-07" db="EMBL/GenBank/DDBJ databases">
        <title>Genomic Encyclopedia of Type Strains, Phase IV (KMG-IV): sequencing the most valuable type-strain genomes for metagenomic binning, comparative biology and taxonomic classification.</title>
        <authorList>
            <person name="Goeker M."/>
        </authorList>
    </citation>
    <scope>NUCLEOTIDE SEQUENCE [LARGE SCALE GENOMIC DNA]</scope>
    <source>
        <strain evidence="3 4">DSM 105143</strain>
    </source>
</reference>
<dbReference type="EMBL" id="JAUSTM010000021">
    <property type="protein sequence ID" value="MDQ0223261.1"/>
    <property type="molecule type" value="Genomic_DNA"/>
</dbReference>
<dbReference type="Gene3D" id="3.40.50.1220">
    <property type="entry name" value="TPP-binding domain"/>
    <property type="match status" value="1"/>
</dbReference>
<dbReference type="InterPro" id="IPR033947">
    <property type="entry name" value="ETF_alpha_N"/>
</dbReference>
<dbReference type="InterPro" id="IPR029035">
    <property type="entry name" value="DHS-like_NAD/FAD-binding_dom"/>
</dbReference>
<name>A0ABT9YTD5_9STRE</name>
<dbReference type="InterPro" id="IPR014731">
    <property type="entry name" value="ETF_asu_C"/>
</dbReference>
<dbReference type="Pfam" id="PF00766">
    <property type="entry name" value="ETF_alpha"/>
    <property type="match status" value="1"/>
</dbReference>
<dbReference type="SUPFAM" id="SSF52467">
    <property type="entry name" value="DHS-like NAD/FAD-binding domain"/>
    <property type="match status" value="1"/>
</dbReference>
<evidence type="ECO:0000256" key="1">
    <source>
        <dbReference type="ARBA" id="ARBA00005817"/>
    </source>
</evidence>
<dbReference type="Pfam" id="PF01012">
    <property type="entry name" value="ETF"/>
    <property type="match status" value="1"/>
</dbReference>
<evidence type="ECO:0000313" key="3">
    <source>
        <dbReference type="EMBL" id="MDQ0223261.1"/>
    </source>
</evidence>